<sequence length="136" mass="14289">MTSTSAAWVRTRRRPLAMLAVLGLAIAAFLTTGSAATRIGALPPCGAEMPIPGHPGETYEVLCPEPVELPDEPTWPGEFEEDPGPGWPNIPPCQSNCGPDPVEVPDLPPWPGDDESGQNLKTPTSKDTVPPVTKGA</sequence>
<gene>
    <name evidence="2" type="ORF">Amac_067920</name>
</gene>
<evidence type="ECO:0000256" key="1">
    <source>
        <dbReference type="SAM" id="MobiDB-lite"/>
    </source>
</evidence>
<name>A0A5M3WUX1_9ACTN</name>
<keyword evidence="3" id="KW-1185">Reference proteome</keyword>
<evidence type="ECO:0000313" key="3">
    <source>
        <dbReference type="Proteomes" id="UP000331127"/>
    </source>
</evidence>
<feature type="region of interest" description="Disordered" evidence="1">
    <location>
        <begin position="66"/>
        <end position="136"/>
    </location>
</feature>
<reference evidence="2 3" key="1">
    <citation type="submission" date="2019-10" db="EMBL/GenBank/DDBJ databases">
        <title>Whole genome shotgun sequence of Acrocarpospora macrocephala NBRC 16266.</title>
        <authorList>
            <person name="Ichikawa N."/>
            <person name="Kimura A."/>
            <person name="Kitahashi Y."/>
            <person name="Komaki H."/>
            <person name="Oguchi A."/>
        </authorList>
    </citation>
    <scope>NUCLEOTIDE SEQUENCE [LARGE SCALE GENOMIC DNA]</scope>
    <source>
        <strain evidence="2 3">NBRC 16266</strain>
    </source>
</reference>
<dbReference type="Proteomes" id="UP000331127">
    <property type="component" value="Unassembled WGS sequence"/>
</dbReference>
<evidence type="ECO:0000313" key="2">
    <source>
        <dbReference type="EMBL" id="GES13195.1"/>
    </source>
</evidence>
<accession>A0A5M3WUX1</accession>
<dbReference type="AlphaFoldDB" id="A0A5M3WUX1"/>
<dbReference type="EMBL" id="BLAE01000043">
    <property type="protein sequence ID" value="GES13195.1"/>
    <property type="molecule type" value="Genomic_DNA"/>
</dbReference>
<protein>
    <submittedName>
        <fullName evidence="2">Uncharacterized protein</fullName>
    </submittedName>
</protein>
<proteinExistence type="predicted"/>
<feature type="compositionally biased region" description="Polar residues" evidence="1">
    <location>
        <begin position="117"/>
        <end position="127"/>
    </location>
</feature>
<organism evidence="2 3">
    <name type="scientific">Acrocarpospora macrocephala</name>
    <dbReference type="NCBI Taxonomy" id="150177"/>
    <lineage>
        <taxon>Bacteria</taxon>
        <taxon>Bacillati</taxon>
        <taxon>Actinomycetota</taxon>
        <taxon>Actinomycetes</taxon>
        <taxon>Streptosporangiales</taxon>
        <taxon>Streptosporangiaceae</taxon>
        <taxon>Acrocarpospora</taxon>
    </lineage>
</organism>
<comment type="caution">
    <text evidence="2">The sequence shown here is derived from an EMBL/GenBank/DDBJ whole genome shotgun (WGS) entry which is preliminary data.</text>
</comment>
<dbReference type="RefSeq" id="WP_155358457.1">
    <property type="nucleotide sequence ID" value="NZ_BAAAHL010000008.1"/>
</dbReference>